<organism evidence="1 2">
    <name type="scientific">Anisodus acutangulus</name>
    <dbReference type="NCBI Taxonomy" id="402998"/>
    <lineage>
        <taxon>Eukaryota</taxon>
        <taxon>Viridiplantae</taxon>
        <taxon>Streptophyta</taxon>
        <taxon>Embryophyta</taxon>
        <taxon>Tracheophyta</taxon>
        <taxon>Spermatophyta</taxon>
        <taxon>Magnoliopsida</taxon>
        <taxon>eudicotyledons</taxon>
        <taxon>Gunneridae</taxon>
        <taxon>Pentapetalae</taxon>
        <taxon>asterids</taxon>
        <taxon>lamiids</taxon>
        <taxon>Solanales</taxon>
        <taxon>Solanaceae</taxon>
        <taxon>Solanoideae</taxon>
        <taxon>Hyoscyameae</taxon>
        <taxon>Anisodus</taxon>
    </lineage>
</organism>
<accession>A0A9Q1MHW8</accession>
<dbReference type="EMBL" id="JAJAGQ010000007">
    <property type="protein sequence ID" value="KAJ8558366.1"/>
    <property type="molecule type" value="Genomic_DNA"/>
</dbReference>
<dbReference type="AlphaFoldDB" id="A0A9Q1MHW8"/>
<name>A0A9Q1MHW8_9SOLA</name>
<evidence type="ECO:0000313" key="2">
    <source>
        <dbReference type="Proteomes" id="UP001152561"/>
    </source>
</evidence>
<reference evidence="2" key="1">
    <citation type="journal article" date="2023" name="Proc. Natl. Acad. Sci. U.S.A.">
        <title>Genomic and structural basis for evolution of tropane alkaloid biosynthesis.</title>
        <authorList>
            <person name="Wanga Y.-J."/>
            <person name="Taina T."/>
            <person name="Yua J.-Y."/>
            <person name="Lia J."/>
            <person name="Xua B."/>
            <person name="Chenc J."/>
            <person name="D'Auriad J.C."/>
            <person name="Huanga J.-P."/>
            <person name="Huanga S.-X."/>
        </authorList>
    </citation>
    <scope>NUCLEOTIDE SEQUENCE [LARGE SCALE GENOMIC DNA]</scope>
    <source>
        <strain evidence="2">cv. KIB-2019</strain>
    </source>
</reference>
<sequence>MAIINGDLQDGSLSVSGGPIASLESFVGQVDGTDSPGSADEMMTQEVDIKPEEDMFEASRLLDGNVPGNAVCSSGAAKSSSLFDLSLLPSHELQQIGVGPGANTLTTTDDNPEINLKRRVKTVGN</sequence>
<comment type="caution">
    <text evidence="1">The sequence shown here is derived from an EMBL/GenBank/DDBJ whole genome shotgun (WGS) entry which is preliminary data.</text>
</comment>
<gene>
    <name evidence="1" type="ORF">K7X08_005132</name>
</gene>
<proteinExistence type="predicted"/>
<keyword evidence="2" id="KW-1185">Reference proteome</keyword>
<evidence type="ECO:0000313" key="1">
    <source>
        <dbReference type="EMBL" id="KAJ8558366.1"/>
    </source>
</evidence>
<dbReference type="Proteomes" id="UP001152561">
    <property type="component" value="Unassembled WGS sequence"/>
</dbReference>
<protein>
    <submittedName>
        <fullName evidence="1">Uncharacterized protein</fullName>
    </submittedName>
</protein>